<feature type="transmembrane region" description="Helical" evidence="6">
    <location>
        <begin position="6"/>
        <end position="23"/>
    </location>
</feature>
<dbReference type="GO" id="GO:0016020">
    <property type="term" value="C:membrane"/>
    <property type="evidence" value="ECO:0007669"/>
    <property type="project" value="UniProtKB-SubCell"/>
</dbReference>
<proteinExistence type="predicted"/>
<gene>
    <name evidence="7" type="ORF">HY544_01695</name>
</gene>
<evidence type="ECO:0000256" key="1">
    <source>
        <dbReference type="ARBA" id="ARBA00004141"/>
    </source>
</evidence>
<accession>A0A8T3YMV2</accession>
<evidence type="ECO:0000256" key="3">
    <source>
        <dbReference type="ARBA" id="ARBA00022989"/>
    </source>
</evidence>
<keyword evidence="3 6" id="KW-1133">Transmembrane helix</keyword>
<name>A0A8T3YMV2_9ARCH</name>
<keyword evidence="5" id="KW-0175">Coiled coil</keyword>
<dbReference type="AlphaFoldDB" id="A0A8T3YMV2"/>
<dbReference type="EMBL" id="JACQPB010000023">
    <property type="protein sequence ID" value="MBI4210201.1"/>
    <property type="molecule type" value="Genomic_DNA"/>
</dbReference>
<comment type="caution">
    <text evidence="7">The sequence shown here is derived from an EMBL/GenBank/DDBJ whole genome shotgun (WGS) entry which is preliminary data.</text>
</comment>
<evidence type="ECO:0000313" key="7">
    <source>
        <dbReference type="EMBL" id="MBI4210201.1"/>
    </source>
</evidence>
<dbReference type="SMART" id="SM01415">
    <property type="entry name" value="DUF106"/>
    <property type="match status" value="1"/>
</dbReference>
<sequence length="175" mass="20313">MLLNAMADIALISLVLTIASQFIQEKFMKKEEMKRHQETMKANQKRMQELMKRTDEKSKNELDALQKEMMEGMQKMLSGSTKVMMASFVVFVPALWALSAWYEKAIISLPIPLPWLKEGFDLFSIGTWGVQVYSQTNWFGWYFVSYLAIMVIMNLTKDAWKKLILRKNEQGVVNG</sequence>
<protein>
    <submittedName>
        <fullName evidence="7">DUF106 domain-containing protein</fullName>
    </submittedName>
</protein>
<feature type="coiled-coil region" evidence="5">
    <location>
        <begin position="33"/>
        <end position="68"/>
    </location>
</feature>
<comment type="subcellular location">
    <subcellularLocation>
        <location evidence="1">Membrane</location>
        <topology evidence="1">Multi-pass membrane protein</topology>
    </subcellularLocation>
</comment>
<dbReference type="Proteomes" id="UP000732298">
    <property type="component" value="Unassembled WGS sequence"/>
</dbReference>
<organism evidence="7 8">
    <name type="scientific">Candidatus Iainarchaeum sp</name>
    <dbReference type="NCBI Taxonomy" id="3101447"/>
    <lineage>
        <taxon>Archaea</taxon>
        <taxon>Candidatus Iainarchaeota</taxon>
        <taxon>Candidatus Iainarchaeia</taxon>
        <taxon>Candidatus Iainarchaeales</taxon>
        <taxon>Candidatus Iainarchaeaceae</taxon>
        <taxon>Candidatus Iainarchaeum</taxon>
    </lineage>
</organism>
<keyword evidence="2 6" id="KW-0812">Transmembrane</keyword>
<dbReference type="PANTHER" id="PTHR42198:SF1">
    <property type="entry name" value="INTEGRAL MEMBRANE PROTEIN"/>
    <property type="match status" value="1"/>
</dbReference>
<keyword evidence="4 6" id="KW-0472">Membrane</keyword>
<evidence type="ECO:0000256" key="2">
    <source>
        <dbReference type="ARBA" id="ARBA00022692"/>
    </source>
</evidence>
<dbReference type="PANTHER" id="PTHR42198">
    <property type="entry name" value="INTEGRAL MEMBRANE PROTEIN"/>
    <property type="match status" value="1"/>
</dbReference>
<dbReference type="InterPro" id="IPR038978">
    <property type="entry name" value="MJ0935"/>
</dbReference>
<evidence type="ECO:0000313" key="8">
    <source>
        <dbReference type="Proteomes" id="UP000732298"/>
    </source>
</evidence>
<reference evidence="7" key="1">
    <citation type="submission" date="2020-07" db="EMBL/GenBank/DDBJ databases">
        <title>Huge and variable diversity of episymbiotic CPR bacteria and DPANN archaea in groundwater ecosystems.</title>
        <authorList>
            <person name="He C.Y."/>
            <person name="Keren R."/>
            <person name="Whittaker M."/>
            <person name="Farag I.F."/>
            <person name="Doudna J."/>
            <person name="Cate J.H.D."/>
            <person name="Banfield J.F."/>
        </authorList>
    </citation>
    <scope>NUCLEOTIDE SEQUENCE</scope>
    <source>
        <strain evidence="7">NC_groundwater_1296_Ag_S-0.2um_52_80</strain>
    </source>
</reference>
<evidence type="ECO:0000256" key="4">
    <source>
        <dbReference type="ARBA" id="ARBA00023136"/>
    </source>
</evidence>
<feature type="transmembrane region" description="Helical" evidence="6">
    <location>
        <begin position="83"/>
        <end position="102"/>
    </location>
</feature>
<dbReference type="Pfam" id="PF01956">
    <property type="entry name" value="EMC3_TMCO1"/>
    <property type="match status" value="1"/>
</dbReference>
<evidence type="ECO:0000256" key="6">
    <source>
        <dbReference type="SAM" id="Phobius"/>
    </source>
</evidence>
<dbReference type="InterPro" id="IPR002809">
    <property type="entry name" value="EMC3/TMCO1"/>
</dbReference>
<evidence type="ECO:0000256" key="5">
    <source>
        <dbReference type="SAM" id="Coils"/>
    </source>
</evidence>
<feature type="transmembrane region" description="Helical" evidence="6">
    <location>
        <begin position="138"/>
        <end position="156"/>
    </location>
</feature>